<name>A0A543A2W0_9ACTN</name>
<dbReference type="SUPFAM" id="SSF53474">
    <property type="entry name" value="alpha/beta-Hydrolases"/>
    <property type="match status" value="1"/>
</dbReference>
<dbReference type="InterPro" id="IPR029058">
    <property type="entry name" value="AB_hydrolase_fold"/>
</dbReference>
<dbReference type="InterPro" id="IPR000073">
    <property type="entry name" value="AB_hydrolase_1"/>
</dbReference>
<feature type="region of interest" description="Disordered" evidence="1">
    <location>
        <begin position="1"/>
        <end position="20"/>
    </location>
</feature>
<comment type="caution">
    <text evidence="3">The sequence shown here is derived from an EMBL/GenBank/DDBJ whole genome shotgun (WGS) entry which is preliminary data.</text>
</comment>
<dbReference type="GO" id="GO:0003824">
    <property type="term" value="F:catalytic activity"/>
    <property type="evidence" value="ECO:0007669"/>
    <property type="project" value="UniProtKB-ARBA"/>
</dbReference>
<dbReference type="Gene3D" id="3.40.50.1820">
    <property type="entry name" value="alpha/beta hydrolase"/>
    <property type="match status" value="1"/>
</dbReference>
<dbReference type="RefSeq" id="WP_141779076.1">
    <property type="nucleotide sequence ID" value="NZ_VFOV01000001.1"/>
</dbReference>
<dbReference type="PANTHER" id="PTHR43194:SF5">
    <property type="entry name" value="PIMELOYL-[ACYL-CARRIER PROTEIN] METHYL ESTER ESTERASE"/>
    <property type="match status" value="1"/>
</dbReference>
<organism evidence="3 4">
    <name type="scientific">Nocardioides albertanoniae</name>
    <dbReference type="NCBI Taxonomy" id="1175486"/>
    <lineage>
        <taxon>Bacteria</taxon>
        <taxon>Bacillati</taxon>
        <taxon>Actinomycetota</taxon>
        <taxon>Actinomycetes</taxon>
        <taxon>Propionibacteriales</taxon>
        <taxon>Nocardioidaceae</taxon>
        <taxon>Nocardioides</taxon>
    </lineage>
</organism>
<dbReference type="AlphaFoldDB" id="A0A543A2W0"/>
<gene>
    <name evidence="3" type="ORF">FB381_0792</name>
</gene>
<proteinExistence type="predicted"/>
<dbReference type="OrthoDB" id="3400345at2"/>
<evidence type="ECO:0000256" key="1">
    <source>
        <dbReference type="SAM" id="MobiDB-lite"/>
    </source>
</evidence>
<feature type="domain" description="AB hydrolase-1" evidence="2">
    <location>
        <begin position="24"/>
        <end position="266"/>
    </location>
</feature>
<dbReference type="InterPro" id="IPR050228">
    <property type="entry name" value="Carboxylesterase_BioH"/>
</dbReference>
<reference evidence="3 4" key="1">
    <citation type="submission" date="2019-06" db="EMBL/GenBank/DDBJ databases">
        <title>Sequencing the genomes of 1000 actinobacteria strains.</title>
        <authorList>
            <person name="Klenk H.-P."/>
        </authorList>
    </citation>
    <scope>NUCLEOTIDE SEQUENCE [LARGE SCALE GENOMIC DNA]</scope>
    <source>
        <strain evidence="3 4">DSM 25218</strain>
    </source>
</reference>
<evidence type="ECO:0000313" key="4">
    <source>
        <dbReference type="Proteomes" id="UP000320209"/>
    </source>
</evidence>
<dbReference type="PANTHER" id="PTHR43194">
    <property type="entry name" value="HYDROLASE ALPHA/BETA FOLD FAMILY"/>
    <property type="match status" value="1"/>
</dbReference>
<accession>A0A543A2W0</accession>
<dbReference type="Proteomes" id="UP000320209">
    <property type="component" value="Unassembled WGS sequence"/>
</dbReference>
<protein>
    <submittedName>
        <fullName evidence="3">Pimeloyl-ACP methyl ester carboxylesterase</fullName>
    </submittedName>
</protein>
<evidence type="ECO:0000259" key="2">
    <source>
        <dbReference type="Pfam" id="PF00561"/>
    </source>
</evidence>
<keyword evidence="4" id="KW-1185">Reference proteome</keyword>
<dbReference type="Pfam" id="PF00561">
    <property type="entry name" value="Abhydrolase_1"/>
    <property type="match status" value="1"/>
</dbReference>
<evidence type="ECO:0000313" key="3">
    <source>
        <dbReference type="EMBL" id="TQL66922.1"/>
    </source>
</evidence>
<sequence length="281" mass="30623">MSAIDLPSGTVHYRTAGPEQSTQPPVVFVHAFLMNGSVWSGVADLLAEQGIRSYAPDWPLGSHPTPLHPDADQSPRGIARQILAFLDALDLDDVTLVGSDTGGGLVQFVLDTDASRIGRVVLANCDAFEAFPPFPFNVILGLLKGSRRMKLNLLPMRSTMLRHSPLGFGLLVNEPDAQLTRSWIEPALTQPGVRDDAVRLLRALDPRELLDVSTRLKHFQGPVRIVWGTADRSFTLDLGRRLQQAFTDAELVEVPGARTLVQLDAPQILADQIAGFAAARR</sequence>
<dbReference type="EMBL" id="VFOV01000001">
    <property type="protein sequence ID" value="TQL66922.1"/>
    <property type="molecule type" value="Genomic_DNA"/>
</dbReference>